<feature type="transmembrane region" description="Helical" evidence="1">
    <location>
        <begin position="32"/>
        <end position="48"/>
    </location>
</feature>
<evidence type="ECO:0000256" key="1">
    <source>
        <dbReference type="SAM" id="Phobius"/>
    </source>
</evidence>
<comment type="caution">
    <text evidence="2">The sequence shown here is derived from an EMBL/GenBank/DDBJ whole genome shotgun (WGS) entry which is preliminary data.</text>
</comment>
<evidence type="ECO:0000313" key="3">
    <source>
        <dbReference type="Proteomes" id="UP000785679"/>
    </source>
</evidence>
<keyword evidence="1" id="KW-1133">Transmembrane helix</keyword>
<keyword evidence="1" id="KW-0472">Membrane</keyword>
<evidence type="ECO:0000313" key="2">
    <source>
        <dbReference type="EMBL" id="TNV80106.1"/>
    </source>
</evidence>
<protein>
    <submittedName>
        <fullName evidence="2">Uncharacterized protein</fullName>
    </submittedName>
</protein>
<organism evidence="2 3">
    <name type="scientific">Halteria grandinella</name>
    <dbReference type="NCBI Taxonomy" id="5974"/>
    <lineage>
        <taxon>Eukaryota</taxon>
        <taxon>Sar</taxon>
        <taxon>Alveolata</taxon>
        <taxon>Ciliophora</taxon>
        <taxon>Intramacronucleata</taxon>
        <taxon>Spirotrichea</taxon>
        <taxon>Stichotrichia</taxon>
        <taxon>Sporadotrichida</taxon>
        <taxon>Halteriidae</taxon>
        <taxon>Halteria</taxon>
    </lineage>
</organism>
<gene>
    <name evidence="2" type="ORF">FGO68_gene17709</name>
</gene>
<dbReference type="EMBL" id="RRYP01007973">
    <property type="protein sequence ID" value="TNV80106.1"/>
    <property type="molecule type" value="Genomic_DNA"/>
</dbReference>
<name>A0A8J8T3F3_HALGN</name>
<proteinExistence type="predicted"/>
<dbReference type="Proteomes" id="UP000785679">
    <property type="component" value="Unassembled WGS sequence"/>
</dbReference>
<sequence length="166" mass="19693">MKSMLAFSLLWFINRIVSPVFIINSKRTFEKTFHYLFAIIIVLFILRYQGKLYFREEKTFVYINIKCLSIYRSEYLSIPHKIRFIHQVQRLLITLTQYNIQITQIQANLGYSSVQGSSVWMSRSLIFTGNFNEQIYNVKRVKESLCKIELINAHINIININGLNDQ</sequence>
<dbReference type="AlphaFoldDB" id="A0A8J8T3F3"/>
<accession>A0A8J8T3F3</accession>
<keyword evidence="3" id="KW-1185">Reference proteome</keyword>
<reference evidence="2" key="1">
    <citation type="submission" date="2019-06" db="EMBL/GenBank/DDBJ databases">
        <authorList>
            <person name="Zheng W."/>
        </authorList>
    </citation>
    <scope>NUCLEOTIDE SEQUENCE</scope>
    <source>
        <strain evidence="2">QDHG01</strain>
    </source>
</reference>
<keyword evidence="1" id="KW-0812">Transmembrane</keyword>